<dbReference type="PROSITE" id="PS50095">
    <property type="entry name" value="PLAT"/>
    <property type="match status" value="1"/>
</dbReference>
<protein>
    <recommendedName>
        <fullName evidence="3">PLAT domain-containing protein</fullName>
    </recommendedName>
</protein>
<dbReference type="Pfam" id="PF01477">
    <property type="entry name" value="PLAT"/>
    <property type="match status" value="1"/>
</dbReference>
<dbReference type="PANTHER" id="PTHR31718">
    <property type="entry name" value="PLAT DOMAIN-CONTAINING PROTEIN"/>
    <property type="match status" value="1"/>
</dbReference>
<dbReference type="Ensembl" id="ENSEBUT00000001623.1">
    <property type="protein sequence ID" value="ENSEBUP00000001301.1"/>
    <property type="gene ID" value="ENSEBUG00000001172.1"/>
</dbReference>
<feature type="transmembrane region" description="Helical" evidence="2">
    <location>
        <begin position="272"/>
        <end position="294"/>
    </location>
</feature>
<comment type="caution">
    <text evidence="1">Lacks conserved residue(s) required for the propagation of feature annotation.</text>
</comment>
<reference evidence="4" key="1">
    <citation type="submission" date="2025-08" db="UniProtKB">
        <authorList>
            <consortium name="Ensembl"/>
        </authorList>
    </citation>
    <scope>IDENTIFICATION</scope>
</reference>
<keyword evidence="5" id="KW-1185">Reference proteome</keyword>
<dbReference type="Proteomes" id="UP000694388">
    <property type="component" value="Unplaced"/>
</dbReference>
<proteinExistence type="predicted"/>
<dbReference type="GeneTree" id="ENSGT00940000166516"/>
<keyword evidence="2" id="KW-1133">Transmembrane helix</keyword>
<dbReference type="SUPFAM" id="SSF49723">
    <property type="entry name" value="Lipase/lipooxygenase domain (PLAT/LH2 domain)"/>
    <property type="match status" value="1"/>
</dbReference>
<accession>A0A8C4NEG6</accession>
<evidence type="ECO:0000313" key="4">
    <source>
        <dbReference type="Ensembl" id="ENSEBUP00000001301.1"/>
    </source>
</evidence>
<evidence type="ECO:0000256" key="1">
    <source>
        <dbReference type="PROSITE-ProRule" id="PRU00152"/>
    </source>
</evidence>
<dbReference type="AlphaFoldDB" id="A0A8C4NEG6"/>
<name>A0A8C4NEG6_EPTBU</name>
<evidence type="ECO:0000259" key="3">
    <source>
        <dbReference type="PROSITE" id="PS50095"/>
    </source>
</evidence>
<dbReference type="InterPro" id="IPR001024">
    <property type="entry name" value="PLAT/LH2_dom"/>
</dbReference>
<evidence type="ECO:0000256" key="2">
    <source>
        <dbReference type="SAM" id="Phobius"/>
    </source>
</evidence>
<sequence>MCGALECVTHHLKESSTHYNPFERNQVDVFTVRSLYLGNLENVTIWHDGSGHYSTWLLENIRITKTFCGMEQTFTCSCWIKGNDPKTLHPQIPRSCDSSDEREPKKPQVPNLLMETPLLSCEIQNPTSNKSSLLWMFRSTEGHNRVIAVAGTQADNLASCLGKSKQRNHGMLEPGQDSCPESSHCLLPPSGVTRDDLERYWCLIGPGEDRMWREQVLSVLFTPEEEVSQLPDIWKRNGTDYTTDTVMTKNQYESTTVEETNNPSALSECRPALVAAITLNVLTLLPFTMFVFLVKRYCEKRL</sequence>
<keyword evidence="2" id="KW-0812">Transmembrane</keyword>
<keyword evidence="2" id="KW-0472">Membrane</keyword>
<dbReference type="InterPro" id="IPR036392">
    <property type="entry name" value="PLAT/LH2_dom_sf"/>
</dbReference>
<dbReference type="PANTHER" id="PTHR31718:SF60">
    <property type="entry name" value="LIPOXYGENASE HOMOLOGY DOMAIN-CONTAINING PROTEIN 1"/>
    <property type="match status" value="1"/>
</dbReference>
<reference evidence="4" key="2">
    <citation type="submission" date="2025-09" db="UniProtKB">
        <authorList>
            <consortium name="Ensembl"/>
        </authorList>
    </citation>
    <scope>IDENTIFICATION</scope>
</reference>
<feature type="domain" description="PLAT" evidence="3">
    <location>
        <begin position="1"/>
        <end position="94"/>
    </location>
</feature>
<dbReference type="Gene3D" id="2.60.60.20">
    <property type="entry name" value="PLAT/LH2 domain"/>
    <property type="match status" value="1"/>
</dbReference>
<evidence type="ECO:0000313" key="5">
    <source>
        <dbReference type="Proteomes" id="UP000694388"/>
    </source>
</evidence>
<organism evidence="4 5">
    <name type="scientific">Eptatretus burgeri</name>
    <name type="common">Inshore hagfish</name>
    <dbReference type="NCBI Taxonomy" id="7764"/>
    <lineage>
        <taxon>Eukaryota</taxon>
        <taxon>Metazoa</taxon>
        <taxon>Chordata</taxon>
        <taxon>Craniata</taxon>
        <taxon>Vertebrata</taxon>
        <taxon>Cyclostomata</taxon>
        <taxon>Myxini</taxon>
        <taxon>Myxiniformes</taxon>
        <taxon>Myxinidae</taxon>
        <taxon>Eptatretinae</taxon>
        <taxon>Eptatretus</taxon>
    </lineage>
</organism>